<comment type="similarity">
    <text evidence="2">Belongs to the lin-54 family.</text>
</comment>
<sequence>MDDPGSPLARRLSSAAVPPHEGSPIFDFINSLSPIVTPKPLDSAKNIQLFKSSELIPVSSIFTSPQVNPQQESEPGIRDGYIKLSQEVVSLNCQRNQIGISSCIESAGSATLASENCSPPEDATVLPAGPQSISLGSETLGDAKKQDTDGKTDNTADVEQLKLSRACSDQNGLDQFDSSTSGRNIQDNELAKQYNDDIAACSLNRLITHCHANNCVMSKLDLPLGVQQPSWTLSGDVISSKSFMAMDQANSEDLRRELFDGPTGNIQSAASDAHVYCAGTEEFVGTNRDREMLPGVVQSQFSNDYFFDTFKVSSDDMVLSQHQCGTHKHSLFNEKAGASNMSMQSISNLHHASICGDNSVNTVRPSACALPGIGLHLNAVASNSSNMPLTINHPLPPEHTSPATVISGSETALCGNEAYTRIPDDYSSQKILSIADVSDQKTHKKRRRTLQNDDGSCRRCSCKKSKCLKLYCACFAAKVYCSKSCSCQGCLNNHTHEETVSCIRKRTESRNPLAFAPTVTRACGSFSFGDDSNNTPASARHKKGCNCRKSSCLKKYCECFQSGVGCSISCRCESCKNSFGKREGMLLLTTEKLDKWGKAKTTRANEEKLVFDKQHPVSQCDDLDLPSTGNLLATPLLESCRTSVLFPSTCSKLPPSRAGCSSGLHNPQSPSEADVLVSALDTCAAEMIHGNGLSDIQETGSSCATSVNVVSPNKKRVSPLCIVKTALSPISRSGRKLVLNSIPSFPSLTGDADSEPH</sequence>
<evidence type="ECO:0000313" key="6">
    <source>
        <dbReference type="EMBL" id="WVZ59896.1"/>
    </source>
</evidence>
<dbReference type="PANTHER" id="PTHR46159">
    <property type="entry name" value="PROTEIN TESMIN/TSO1-LIKE CXC 2"/>
    <property type="match status" value="1"/>
</dbReference>
<evidence type="ECO:0000313" key="7">
    <source>
        <dbReference type="Proteomes" id="UP001341281"/>
    </source>
</evidence>
<evidence type="ECO:0000256" key="1">
    <source>
        <dbReference type="ARBA" id="ARBA00004123"/>
    </source>
</evidence>
<comment type="subcellular location">
    <subcellularLocation>
        <location evidence="1">Nucleus</location>
    </subcellularLocation>
</comment>
<dbReference type="InterPro" id="IPR033467">
    <property type="entry name" value="Tesmin/TSO1-like_CXC"/>
</dbReference>
<organism evidence="6 7">
    <name type="scientific">Paspalum notatum var. saurae</name>
    <dbReference type="NCBI Taxonomy" id="547442"/>
    <lineage>
        <taxon>Eukaryota</taxon>
        <taxon>Viridiplantae</taxon>
        <taxon>Streptophyta</taxon>
        <taxon>Embryophyta</taxon>
        <taxon>Tracheophyta</taxon>
        <taxon>Spermatophyta</taxon>
        <taxon>Magnoliopsida</taxon>
        <taxon>Liliopsida</taxon>
        <taxon>Poales</taxon>
        <taxon>Poaceae</taxon>
        <taxon>PACMAD clade</taxon>
        <taxon>Panicoideae</taxon>
        <taxon>Andropogonodae</taxon>
        <taxon>Paspaleae</taxon>
        <taxon>Paspalinae</taxon>
        <taxon>Paspalum</taxon>
    </lineage>
</organism>
<dbReference type="PROSITE" id="PS51634">
    <property type="entry name" value="CRC"/>
    <property type="match status" value="1"/>
</dbReference>
<feature type="region of interest" description="Disordered" evidence="4">
    <location>
        <begin position="1"/>
        <end position="20"/>
    </location>
</feature>
<accession>A0AAQ3SSK8</accession>
<feature type="compositionally biased region" description="Basic and acidic residues" evidence="4">
    <location>
        <begin position="141"/>
        <end position="154"/>
    </location>
</feature>
<dbReference type="InterPro" id="IPR005172">
    <property type="entry name" value="CRC"/>
</dbReference>
<feature type="domain" description="CRC" evidence="5">
    <location>
        <begin position="456"/>
        <end position="580"/>
    </location>
</feature>
<dbReference type="EMBL" id="CP144746">
    <property type="protein sequence ID" value="WVZ59896.1"/>
    <property type="molecule type" value="Genomic_DNA"/>
</dbReference>
<dbReference type="SMART" id="SM01114">
    <property type="entry name" value="CXC"/>
    <property type="match status" value="2"/>
</dbReference>
<reference evidence="6 7" key="1">
    <citation type="submission" date="2024-02" db="EMBL/GenBank/DDBJ databases">
        <title>High-quality chromosome-scale genome assembly of Pensacola bahiagrass (Paspalum notatum Flugge var. saurae).</title>
        <authorList>
            <person name="Vega J.M."/>
            <person name="Podio M."/>
            <person name="Orjuela J."/>
            <person name="Siena L.A."/>
            <person name="Pessino S.C."/>
            <person name="Combes M.C."/>
            <person name="Mariac C."/>
            <person name="Albertini E."/>
            <person name="Pupilli F."/>
            <person name="Ortiz J.P.A."/>
            <person name="Leblanc O."/>
        </authorList>
    </citation>
    <scope>NUCLEOTIDE SEQUENCE [LARGE SCALE GENOMIC DNA]</scope>
    <source>
        <strain evidence="6">R1</strain>
        <tissue evidence="6">Leaf</tissue>
    </source>
</reference>
<feature type="region of interest" description="Disordered" evidence="4">
    <location>
        <begin position="113"/>
        <end position="154"/>
    </location>
</feature>
<dbReference type="Proteomes" id="UP001341281">
    <property type="component" value="Chromosome 02"/>
</dbReference>
<keyword evidence="7" id="KW-1185">Reference proteome</keyword>
<gene>
    <name evidence="6" type="ORF">U9M48_009984</name>
</gene>
<dbReference type="Pfam" id="PF03638">
    <property type="entry name" value="TCR"/>
    <property type="match status" value="2"/>
</dbReference>
<evidence type="ECO:0000256" key="2">
    <source>
        <dbReference type="ARBA" id="ARBA00007267"/>
    </source>
</evidence>
<dbReference type="PANTHER" id="PTHR46159:SF11">
    <property type="entry name" value="PROTEIN TESMIN_TSO1-LIKE CXC 2"/>
    <property type="match status" value="1"/>
</dbReference>
<evidence type="ECO:0000259" key="5">
    <source>
        <dbReference type="PROSITE" id="PS51634"/>
    </source>
</evidence>
<evidence type="ECO:0000256" key="3">
    <source>
        <dbReference type="ARBA" id="ARBA00023242"/>
    </source>
</evidence>
<proteinExistence type="inferred from homology"/>
<protein>
    <recommendedName>
        <fullName evidence="5">CRC domain-containing protein</fullName>
    </recommendedName>
</protein>
<evidence type="ECO:0000256" key="4">
    <source>
        <dbReference type="SAM" id="MobiDB-lite"/>
    </source>
</evidence>
<name>A0AAQ3SSK8_PASNO</name>
<dbReference type="GO" id="GO:0005634">
    <property type="term" value="C:nucleus"/>
    <property type="evidence" value="ECO:0007669"/>
    <property type="project" value="UniProtKB-SubCell"/>
</dbReference>
<dbReference type="AlphaFoldDB" id="A0AAQ3SSK8"/>
<dbReference type="GO" id="GO:0003700">
    <property type="term" value="F:DNA-binding transcription factor activity"/>
    <property type="evidence" value="ECO:0007669"/>
    <property type="project" value="InterPro"/>
</dbReference>
<keyword evidence="3" id="KW-0539">Nucleus</keyword>
<dbReference type="InterPro" id="IPR044522">
    <property type="entry name" value="TSO1-like"/>
</dbReference>